<dbReference type="EMBL" id="JAGSPK010000006">
    <property type="protein sequence ID" value="MBR7793953.1"/>
    <property type="molecule type" value="Genomic_DNA"/>
</dbReference>
<evidence type="ECO:0000313" key="2">
    <source>
        <dbReference type="EMBL" id="MBR7793953.1"/>
    </source>
</evidence>
<proteinExistence type="predicted"/>
<reference evidence="2 3" key="1">
    <citation type="submission" date="2021-04" db="EMBL/GenBank/DDBJ databases">
        <title>novel species isolated from subtropical streams in China.</title>
        <authorList>
            <person name="Lu H."/>
        </authorList>
    </citation>
    <scope>NUCLEOTIDE SEQUENCE [LARGE SCALE GENOMIC DNA]</scope>
    <source>
        <strain evidence="2 3">FT147W</strain>
    </source>
</reference>
<protein>
    <submittedName>
        <fullName evidence="2">Uncharacterized protein</fullName>
    </submittedName>
</protein>
<dbReference type="Proteomes" id="UP000682982">
    <property type="component" value="Unassembled WGS sequence"/>
</dbReference>
<name>A0ABS5H547_9BURK</name>
<gene>
    <name evidence="2" type="ORF">KDM87_15275</name>
</gene>
<dbReference type="RefSeq" id="WP_212679906.1">
    <property type="nucleotide sequence ID" value="NZ_JAGSPK010000006.1"/>
</dbReference>
<keyword evidence="1" id="KW-0732">Signal</keyword>
<comment type="caution">
    <text evidence="2">The sequence shown here is derived from an EMBL/GenBank/DDBJ whole genome shotgun (WGS) entry which is preliminary data.</text>
</comment>
<evidence type="ECO:0000313" key="3">
    <source>
        <dbReference type="Proteomes" id="UP000682982"/>
    </source>
</evidence>
<organism evidence="2 3">
    <name type="scientific">Undibacterium rivi</name>
    <dbReference type="NCBI Taxonomy" id="2828729"/>
    <lineage>
        <taxon>Bacteria</taxon>
        <taxon>Pseudomonadati</taxon>
        <taxon>Pseudomonadota</taxon>
        <taxon>Betaproteobacteria</taxon>
        <taxon>Burkholderiales</taxon>
        <taxon>Oxalobacteraceae</taxon>
        <taxon>Undibacterium</taxon>
    </lineage>
</organism>
<feature type="signal peptide" evidence="1">
    <location>
        <begin position="1"/>
        <end position="21"/>
    </location>
</feature>
<sequence length="238" mass="26145">MSQLFKLLSISLFCLCSVAHAQESLQHIGEWMSHYYEKPAPDQFTKWLHDAAVAGAFEKPSARFPLMIFTTEILKMNPDKGSLWCEDLATVSSTGKAYIGWAFYNSNIPAAEQCVQTQLGLSDSDIQKIMGTTRYDPLSKEPASPADLDMLWAVFSATGNEVAVNKIIDVLARPAPKKGTEGSTNMLMMKGAAKWSLTSNIQQHTRVAGIVEKRRVTESGVLKKELDEAVANASKSGR</sequence>
<keyword evidence="3" id="KW-1185">Reference proteome</keyword>
<feature type="chain" id="PRO_5047212377" evidence="1">
    <location>
        <begin position="22"/>
        <end position="238"/>
    </location>
</feature>
<accession>A0ABS5H547</accession>
<evidence type="ECO:0000256" key="1">
    <source>
        <dbReference type="SAM" id="SignalP"/>
    </source>
</evidence>